<dbReference type="Pfam" id="PF24883">
    <property type="entry name" value="NPHP3_N"/>
    <property type="match status" value="1"/>
</dbReference>
<dbReference type="EMBL" id="MU151393">
    <property type="protein sequence ID" value="KAF9444214.1"/>
    <property type="molecule type" value="Genomic_DNA"/>
</dbReference>
<gene>
    <name evidence="4" type="ORF">P691DRAFT_356771</name>
</gene>
<reference evidence="4" key="1">
    <citation type="submission" date="2020-11" db="EMBL/GenBank/DDBJ databases">
        <authorList>
            <consortium name="DOE Joint Genome Institute"/>
            <person name="Ahrendt S."/>
            <person name="Riley R."/>
            <person name="Andreopoulos W."/>
            <person name="Labutti K."/>
            <person name="Pangilinan J."/>
            <person name="Ruiz-Duenas F.J."/>
            <person name="Barrasa J.M."/>
            <person name="Sanchez-Garcia M."/>
            <person name="Camarero S."/>
            <person name="Miyauchi S."/>
            <person name="Serrano A."/>
            <person name="Linde D."/>
            <person name="Babiker R."/>
            <person name="Drula E."/>
            <person name="Ayuso-Fernandez I."/>
            <person name="Pacheco R."/>
            <person name="Padilla G."/>
            <person name="Ferreira P."/>
            <person name="Barriuso J."/>
            <person name="Kellner H."/>
            <person name="Castanera R."/>
            <person name="Alfaro M."/>
            <person name="Ramirez L."/>
            <person name="Pisabarro A.G."/>
            <person name="Kuo A."/>
            <person name="Tritt A."/>
            <person name="Lipzen A."/>
            <person name="He G."/>
            <person name="Yan M."/>
            <person name="Ng V."/>
            <person name="Cullen D."/>
            <person name="Martin F."/>
            <person name="Rosso M.-N."/>
            <person name="Henrissat B."/>
            <person name="Hibbett D."/>
            <person name="Martinez A.T."/>
            <person name="Grigoriev I.V."/>
        </authorList>
    </citation>
    <scope>NUCLEOTIDE SEQUENCE</scope>
    <source>
        <strain evidence="4">MF-IS2</strain>
    </source>
</reference>
<organism evidence="4 5">
    <name type="scientific">Macrolepiota fuliginosa MF-IS2</name>
    <dbReference type="NCBI Taxonomy" id="1400762"/>
    <lineage>
        <taxon>Eukaryota</taxon>
        <taxon>Fungi</taxon>
        <taxon>Dikarya</taxon>
        <taxon>Basidiomycota</taxon>
        <taxon>Agaricomycotina</taxon>
        <taxon>Agaricomycetes</taxon>
        <taxon>Agaricomycetidae</taxon>
        <taxon>Agaricales</taxon>
        <taxon>Agaricineae</taxon>
        <taxon>Agaricaceae</taxon>
        <taxon>Macrolepiota</taxon>
    </lineage>
</organism>
<dbReference type="InterPro" id="IPR007111">
    <property type="entry name" value="NACHT_NTPase"/>
</dbReference>
<dbReference type="PANTHER" id="PTHR10039:SF14">
    <property type="entry name" value="NACHT DOMAIN-CONTAINING PROTEIN"/>
    <property type="match status" value="1"/>
</dbReference>
<dbReference type="PANTHER" id="PTHR10039">
    <property type="entry name" value="AMELOGENIN"/>
    <property type="match status" value="1"/>
</dbReference>
<name>A0A9P5X436_9AGAR</name>
<accession>A0A9P5X436</accession>
<protein>
    <recommendedName>
        <fullName evidence="3">NACHT domain-containing protein</fullName>
    </recommendedName>
</protein>
<dbReference type="OrthoDB" id="6084525at2759"/>
<comment type="caution">
    <text evidence="4">The sequence shown here is derived from an EMBL/GenBank/DDBJ whole genome shotgun (WGS) entry which is preliminary data.</text>
</comment>
<dbReference type="PROSITE" id="PS50837">
    <property type="entry name" value="NACHT"/>
    <property type="match status" value="1"/>
</dbReference>
<dbReference type="AlphaFoldDB" id="A0A9P5X436"/>
<keyword evidence="1" id="KW-0677">Repeat</keyword>
<dbReference type="InterPro" id="IPR027417">
    <property type="entry name" value="P-loop_NTPase"/>
</dbReference>
<dbReference type="InterPro" id="IPR056884">
    <property type="entry name" value="NPHP3-like_N"/>
</dbReference>
<evidence type="ECO:0000256" key="2">
    <source>
        <dbReference type="SAM" id="MobiDB-lite"/>
    </source>
</evidence>
<sequence length="668" mass="75344">MLPHVIPGAEFNSAARDPPPKCHPETRIQIREDLRNRIGGSTRLIWIHGPAGVGKSAIMQTIAETVPTCATLFFSRSSDPPRNDSKKVFTTLAYNLAIANESYYRYIEGRLSKDPFFLEKSLAEQFHRLFIAPFIDNLVEAGRQQWVVLLDGLDECKNEQNDQCRIVDLIGDSILRYAGAMPFIWVIASRPEAHLMAALRKLNGNFQERPAEFWERGIPVDSDDAVQDIERYLHAEFTKIREENPDSFPNPTSPWPSDGDFLKVAKASSGLFVFASTVTKYVSVDRPASRLKLIVTLIDQSILHPTSISQKPFSLLDLLYTQIMSDIPKDLLPIAKSLLGYYRLMSKGSTSGRRGLVYACNVLGLCQDEAYDALRKLHSVLTCPSPGVAENQGIEYFHASFADFLFDYSRSQEYHVDLDQELTTTWQCSIRILKESYQTNAIVPTPNHRSVNIQWVPRDDNSHLDELRESMLWEAHHICLSLLIKYGHSWCTSCPPSSDDMRLLVDAPEMVDIFRSICPVLFYADTRLTKGFLKWLDDHAVQEAMTSRESPISQLDAKRLFRSLCVKAWCWYVVPGVMKYIDVAVAGQGDDASQLSHVEGELWLGGKTHSFDLVEVVEAVDMEMSRECMIRVVGMEPSGLCVVIGPFSARFGFGGNAFYVLPYSEIQS</sequence>
<dbReference type="Gene3D" id="3.40.50.300">
    <property type="entry name" value="P-loop containing nucleotide triphosphate hydrolases"/>
    <property type="match status" value="1"/>
</dbReference>
<evidence type="ECO:0000259" key="3">
    <source>
        <dbReference type="PROSITE" id="PS50837"/>
    </source>
</evidence>
<feature type="region of interest" description="Disordered" evidence="2">
    <location>
        <begin position="1"/>
        <end position="23"/>
    </location>
</feature>
<evidence type="ECO:0000313" key="5">
    <source>
        <dbReference type="Proteomes" id="UP000807342"/>
    </source>
</evidence>
<feature type="domain" description="NACHT" evidence="3">
    <location>
        <begin position="43"/>
        <end position="193"/>
    </location>
</feature>
<evidence type="ECO:0000256" key="1">
    <source>
        <dbReference type="ARBA" id="ARBA00022737"/>
    </source>
</evidence>
<evidence type="ECO:0000313" key="4">
    <source>
        <dbReference type="EMBL" id="KAF9444214.1"/>
    </source>
</evidence>
<keyword evidence="5" id="KW-1185">Reference proteome</keyword>
<dbReference type="SUPFAM" id="SSF52540">
    <property type="entry name" value="P-loop containing nucleoside triphosphate hydrolases"/>
    <property type="match status" value="1"/>
</dbReference>
<proteinExistence type="predicted"/>
<dbReference type="Proteomes" id="UP000807342">
    <property type="component" value="Unassembled WGS sequence"/>
</dbReference>